<accession>N1J797</accession>
<reference evidence="4 5" key="1">
    <citation type="journal article" date="2010" name="Science">
        <title>Genome expansion and gene loss in powdery mildew fungi reveal tradeoffs in extreme parasitism.</title>
        <authorList>
            <person name="Spanu P.D."/>
            <person name="Abbott J.C."/>
            <person name="Amselem J."/>
            <person name="Burgis T.A."/>
            <person name="Soanes D.M."/>
            <person name="Stueber K."/>
            <person name="Ver Loren van Themaat E."/>
            <person name="Brown J.K.M."/>
            <person name="Butcher S.A."/>
            <person name="Gurr S.J."/>
            <person name="Lebrun M.-H."/>
            <person name="Ridout C.J."/>
            <person name="Schulze-Lefert P."/>
            <person name="Talbot N.J."/>
            <person name="Ahmadinejad N."/>
            <person name="Ametz C."/>
            <person name="Barton G.R."/>
            <person name="Benjdia M."/>
            <person name="Bidzinski P."/>
            <person name="Bindschedler L.V."/>
            <person name="Both M."/>
            <person name="Brewer M.T."/>
            <person name="Cadle-Davidson L."/>
            <person name="Cadle-Davidson M.M."/>
            <person name="Collemare J."/>
            <person name="Cramer R."/>
            <person name="Frenkel O."/>
            <person name="Godfrey D."/>
            <person name="Harriman J."/>
            <person name="Hoede C."/>
            <person name="King B.C."/>
            <person name="Klages S."/>
            <person name="Kleemann J."/>
            <person name="Knoll D."/>
            <person name="Koti P.S."/>
            <person name="Kreplak J."/>
            <person name="Lopez-Ruiz F.J."/>
            <person name="Lu X."/>
            <person name="Maekawa T."/>
            <person name="Mahanil S."/>
            <person name="Micali C."/>
            <person name="Milgroom M.G."/>
            <person name="Montana G."/>
            <person name="Noir S."/>
            <person name="O'Connell R.J."/>
            <person name="Oberhaensli S."/>
            <person name="Parlange F."/>
            <person name="Pedersen C."/>
            <person name="Quesneville H."/>
            <person name="Reinhardt R."/>
            <person name="Rott M."/>
            <person name="Sacristan S."/>
            <person name="Schmidt S.M."/>
            <person name="Schoen M."/>
            <person name="Skamnioti P."/>
            <person name="Sommer H."/>
            <person name="Stephens A."/>
            <person name="Takahara H."/>
            <person name="Thordal-Christensen H."/>
            <person name="Vigouroux M."/>
            <person name="Wessling R."/>
            <person name="Wicker T."/>
            <person name="Panstruga R."/>
        </authorList>
    </citation>
    <scope>NUCLEOTIDE SEQUENCE [LARGE SCALE GENOMIC DNA]</scope>
    <source>
        <strain evidence="4">DH14</strain>
    </source>
</reference>
<comment type="caution">
    <text evidence="4">The sequence shown here is derived from an EMBL/GenBank/DDBJ whole genome shotgun (WGS) entry which is preliminary data.</text>
</comment>
<protein>
    <submittedName>
        <fullName evidence="4">Prefoldin subunit 6, putative</fullName>
    </submittedName>
</protein>
<dbReference type="SUPFAM" id="SSF46579">
    <property type="entry name" value="Prefoldin"/>
    <property type="match status" value="1"/>
</dbReference>
<sequence>MNDTQQEQKSLSDEFQNLQRELQTHILSRQKLESQQTENKTVLKEFKILNDDANIYKLTGPVLLKQDKTDALMVVDARLQFIDNEIKRVDKQIKELQDQCEVIRTKVVHVDFHASI</sequence>
<dbReference type="GO" id="GO:0051082">
    <property type="term" value="F:unfolded protein binding"/>
    <property type="evidence" value="ECO:0007669"/>
    <property type="project" value="InterPro"/>
</dbReference>
<keyword evidence="5" id="KW-1185">Reference proteome</keyword>
<gene>
    <name evidence="4" type="ORF">BGHDH14_bgh04371</name>
</gene>
<keyword evidence="3" id="KW-0175">Coiled coil</keyword>
<dbReference type="GO" id="GO:0006457">
    <property type="term" value="P:protein folding"/>
    <property type="evidence" value="ECO:0007669"/>
    <property type="project" value="InterPro"/>
</dbReference>
<dbReference type="PANTHER" id="PTHR21431:SF0">
    <property type="entry name" value="PREFOLDIN SUBUNIT 6"/>
    <property type="match status" value="1"/>
</dbReference>
<dbReference type="HOGENOM" id="CLU_125172_1_1_1"/>
<evidence type="ECO:0000256" key="2">
    <source>
        <dbReference type="ARBA" id="ARBA00023186"/>
    </source>
</evidence>
<dbReference type="GO" id="GO:0051131">
    <property type="term" value="P:chaperone-mediated protein complex assembly"/>
    <property type="evidence" value="ECO:0007669"/>
    <property type="project" value="TreeGrafter"/>
</dbReference>
<name>N1J797_BLUG1</name>
<dbReference type="GO" id="GO:0016272">
    <property type="term" value="C:prefoldin complex"/>
    <property type="evidence" value="ECO:0007669"/>
    <property type="project" value="InterPro"/>
</dbReference>
<evidence type="ECO:0000313" key="4">
    <source>
        <dbReference type="EMBL" id="CCU75751.1"/>
    </source>
</evidence>
<dbReference type="EMBL" id="CAUH01001632">
    <property type="protein sequence ID" value="CCU75751.1"/>
    <property type="molecule type" value="Genomic_DNA"/>
</dbReference>
<dbReference type="PANTHER" id="PTHR21431">
    <property type="entry name" value="PREFOLDIN SUBUNIT 6"/>
    <property type="match status" value="1"/>
</dbReference>
<dbReference type="eggNOG" id="KOG3478">
    <property type="taxonomic scope" value="Eukaryota"/>
</dbReference>
<organism evidence="4 5">
    <name type="scientific">Blumeria graminis f. sp. hordei (strain DH14)</name>
    <name type="common">Barley powdery mildew</name>
    <name type="synonym">Oidium monilioides f. sp. hordei</name>
    <dbReference type="NCBI Taxonomy" id="546991"/>
    <lineage>
        <taxon>Eukaryota</taxon>
        <taxon>Fungi</taxon>
        <taxon>Dikarya</taxon>
        <taxon>Ascomycota</taxon>
        <taxon>Pezizomycotina</taxon>
        <taxon>Leotiomycetes</taxon>
        <taxon>Erysiphales</taxon>
        <taxon>Erysiphaceae</taxon>
        <taxon>Blumeria</taxon>
        <taxon>Blumeria hordei</taxon>
    </lineage>
</organism>
<feature type="coiled-coil region" evidence="3">
    <location>
        <begin position="1"/>
        <end position="35"/>
    </location>
</feature>
<dbReference type="OrthoDB" id="248120at2759"/>
<dbReference type="InterPro" id="IPR009053">
    <property type="entry name" value="Prefoldin"/>
</dbReference>
<keyword evidence="2" id="KW-0143">Chaperone</keyword>
<dbReference type="STRING" id="546991.N1J797"/>
<proteinExistence type="inferred from homology"/>
<dbReference type="GO" id="GO:0005737">
    <property type="term" value="C:cytoplasm"/>
    <property type="evidence" value="ECO:0007669"/>
    <property type="project" value="TreeGrafter"/>
</dbReference>
<dbReference type="CDD" id="cd23161">
    <property type="entry name" value="Prefoldin_6"/>
    <property type="match status" value="1"/>
</dbReference>
<dbReference type="Proteomes" id="UP000015441">
    <property type="component" value="Unassembled WGS sequence"/>
</dbReference>
<dbReference type="FunCoup" id="N1J797">
    <property type="interactions" value="783"/>
</dbReference>
<feature type="coiled-coil region" evidence="3">
    <location>
        <begin position="79"/>
        <end position="106"/>
    </location>
</feature>
<dbReference type="Pfam" id="PF01920">
    <property type="entry name" value="Prefoldin_2"/>
    <property type="match status" value="1"/>
</dbReference>
<dbReference type="GO" id="GO:0051087">
    <property type="term" value="F:protein-folding chaperone binding"/>
    <property type="evidence" value="ECO:0007669"/>
    <property type="project" value="TreeGrafter"/>
</dbReference>
<comment type="similarity">
    <text evidence="1">Belongs to the prefoldin subunit beta family.</text>
</comment>
<dbReference type="AlphaFoldDB" id="N1J797"/>
<dbReference type="FunFam" id="1.10.287.370:FF:000003">
    <property type="entry name" value="Prefoldin subunit 6"/>
    <property type="match status" value="1"/>
</dbReference>
<dbReference type="Gene3D" id="1.10.287.370">
    <property type="match status" value="1"/>
</dbReference>
<dbReference type="InParanoid" id="N1J797"/>
<evidence type="ECO:0000256" key="3">
    <source>
        <dbReference type="SAM" id="Coils"/>
    </source>
</evidence>
<evidence type="ECO:0000313" key="5">
    <source>
        <dbReference type="Proteomes" id="UP000015441"/>
    </source>
</evidence>
<dbReference type="InterPro" id="IPR002777">
    <property type="entry name" value="PFD_beta-like"/>
</dbReference>
<evidence type="ECO:0000256" key="1">
    <source>
        <dbReference type="ARBA" id="ARBA00008045"/>
    </source>
</evidence>